<evidence type="ECO:0000313" key="5">
    <source>
        <dbReference type="EMBL" id="KAF1968676.1"/>
    </source>
</evidence>
<name>A0A6A5V0P3_9PLEO</name>
<dbReference type="Pfam" id="PF00172">
    <property type="entry name" value="Zn_clus"/>
    <property type="match status" value="1"/>
</dbReference>
<dbReference type="GO" id="GO:0045944">
    <property type="term" value="P:positive regulation of transcription by RNA polymerase II"/>
    <property type="evidence" value="ECO:0007669"/>
    <property type="project" value="TreeGrafter"/>
</dbReference>
<feature type="compositionally biased region" description="Polar residues" evidence="3">
    <location>
        <begin position="68"/>
        <end position="90"/>
    </location>
</feature>
<evidence type="ECO:0000256" key="2">
    <source>
        <dbReference type="ARBA" id="ARBA00023242"/>
    </source>
</evidence>
<dbReference type="GO" id="GO:0005634">
    <property type="term" value="C:nucleus"/>
    <property type="evidence" value="ECO:0007669"/>
    <property type="project" value="UniProtKB-SubCell"/>
</dbReference>
<sequence length="499" mass="56005">MAGHTRTRTGCWTCREAGYKCDEQRPSCGRCARLKKECKGYGVKLKWKVATSFAPALRKHRTQRSKPVENTSLETPGFTTSLGPTVSVASPPSRWGTANLQERFALALGPMTHPFALPDLSFMDQRLMQYWIGRLSSLISLAPRDGGASSFQLHLTSMLYTRGALQSTVLSMAATHLGLVTGDTVLRFNAYKHQRDAIQRLQQLIQDPKEADQDPTLATVMMMQVSARLFGDEEEAHAANHLTGAKAMISRRRARTGSNRSSSEQFLTSLFAYHDILSSVSRGSPPLDTHESDFDAVESAPRMRSTAMVLQVVARISEFHERAKAERLFTKQSELQGENYHLGAQIQQTLLNMSFDVAANGLPEDQHINLTAEAYRHAAFIYLYRVWFDMGAPNPTTVKHVQECLACIKLVLVDSPLASSHTWPLFTAGCETFDTDQRQFVRERFLAMYESRKFPSLKRVLRDVEDVWAAKDAEQIMGGMKLDCIQVILRRRGREVDLA</sequence>
<gene>
    <name evidence="5" type="ORF">BU23DRAFT_540639</name>
</gene>
<dbReference type="OrthoDB" id="3509362at2759"/>
<feature type="region of interest" description="Disordered" evidence="3">
    <location>
        <begin position="58"/>
        <end position="90"/>
    </location>
</feature>
<dbReference type="GO" id="GO:0008270">
    <property type="term" value="F:zinc ion binding"/>
    <property type="evidence" value="ECO:0007669"/>
    <property type="project" value="InterPro"/>
</dbReference>
<evidence type="ECO:0000259" key="4">
    <source>
        <dbReference type="PROSITE" id="PS50048"/>
    </source>
</evidence>
<keyword evidence="6" id="KW-1185">Reference proteome</keyword>
<evidence type="ECO:0000256" key="1">
    <source>
        <dbReference type="ARBA" id="ARBA00004123"/>
    </source>
</evidence>
<dbReference type="EMBL" id="ML976717">
    <property type="protein sequence ID" value="KAF1968676.1"/>
    <property type="molecule type" value="Genomic_DNA"/>
</dbReference>
<dbReference type="AlphaFoldDB" id="A0A6A5V0P3"/>
<protein>
    <recommendedName>
        <fullName evidence="4">Zn(2)-C6 fungal-type domain-containing protein</fullName>
    </recommendedName>
</protein>
<dbReference type="GO" id="GO:0000981">
    <property type="term" value="F:DNA-binding transcription factor activity, RNA polymerase II-specific"/>
    <property type="evidence" value="ECO:0007669"/>
    <property type="project" value="InterPro"/>
</dbReference>
<dbReference type="InterPro" id="IPR021858">
    <property type="entry name" value="Fun_TF"/>
</dbReference>
<dbReference type="SUPFAM" id="SSF57701">
    <property type="entry name" value="Zn2/Cys6 DNA-binding domain"/>
    <property type="match status" value="1"/>
</dbReference>
<evidence type="ECO:0000313" key="6">
    <source>
        <dbReference type="Proteomes" id="UP000800036"/>
    </source>
</evidence>
<accession>A0A6A5V0P3</accession>
<dbReference type="PANTHER" id="PTHR37534:SF15">
    <property type="entry name" value="ZN(II)2CYS6 TRANSCRIPTION FACTOR (EUROFUNG)"/>
    <property type="match status" value="1"/>
</dbReference>
<dbReference type="PROSITE" id="PS50048">
    <property type="entry name" value="ZN2_CY6_FUNGAL_2"/>
    <property type="match status" value="1"/>
</dbReference>
<dbReference type="PANTHER" id="PTHR37534">
    <property type="entry name" value="TRANSCRIPTIONAL ACTIVATOR PROTEIN UGA3"/>
    <property type="match status" value="1"/>
</dbReference>
<evidence type="ECO:0000256" key="3">
    <source>
        <dbReference type="SAM" id="MobiDB-lite"/>
    </source>
</evidence>
<dbReference type="GO" id="GO:0000976">
    <property type="term" value="F:transcription cis-regulatory region binding"/>
    <property type="evidence" value="ECO:0007669"/>
    <property type="project" value="TreeGrafter"/>
</dbReference>
<proteinExistence type="predicted"/>
<organism evidence="5 6">
    <name type="scientific">Bimuria novae-zelandiae CBS 107.79</name>
    <dbReference type="NCBI Taxonomy" id="1447943"/>
    <lineage>
        <taxon>Eukaryota</taxon>
        <taxon>Fungi</taxon>
        <taxon>Dikarya</taxon>
        <taxon>Ascomycota</taxon>
        <taxon>Pezizomycotina</taxon>
        <taxon>Dothideomycetes</taxon>
        <taxon>Pleosporomycetidae</taxon>
        <taxon>Pleosporales</taxon>
        <taxon>Massarineae</taxon>
        <taxon>Didymosphaeriaceae</taxon>
        <taxon>Bimuria</taxon>
    </lineage>
</organism>
<comment type="subcellular location">
    <subcellularLocation>
        <location evidence="1">Nucleus</location>
    </subcellularLocation>
</comment>
<dbReference type="InterPro" id="IPR036864">
    <property type="entry name" value="Zn2-C6_fun-type_DNA-bd_sf"/>
</dbReference>
<keyword evidence="2" id="KW-0539">Nucleus</keyword>
<dbReference type="Pfam" id="PF11951">
    <property type="entry name" value="Fungal_trans_2"/>
    <property type="match status" value="1"/>
</dbReference>
<dbReference type="Proteomes" id="UP000800036">
    <property type="component" value="Unassembled WGS sequence"/>
</dbReference>
<dbReference type="SMART" id="SM00066">
    <property type="entry name" value="GAL4"/>
    <property type="match status" value="1"/>
</dbReference>
<feature type="domain" description="Zn(2)-C6 fungal-type" evidence="4">
    <location>
        <begin position="10"/>
        <end position="38"/>
    </location>
</feature>
<dbReference type="InterPro" id="IPR001138">
    <property type="entry name" value="Zn2Cys6_DnaBD"/>
</dbReference>
<reference evidence="5" key="1">
    <citation type="journal article" date="2020" name="Stud. Mycol.">
        <title>101 Dothideomycetes genomes: a test case for predicting lifestyles and emergence of pathogens.</title>
        <authorList>
            <person name="Haridas S."/>
            <person name="Albert R."/>
            <person name="Binder M."/>
            <person name="Bloem J."/>
            <person name="Labutti K."/>
            <person name="Salamov A."/>
            <person name="Andreopoulos B."/>
            <person name="Baker S."/>
            <person name="Barry K."/>
            <person name="Bills G."/>
            <person name="Bluhm B."/>
            <person name="Cannon C."/>
            <person name="Castanera R."/>
            <person name="Culley D."/>
            <person name="Daum C."/>
            <person name="Ezra D."/>
            <person name="Gonzalez J."/>
            <person name="Henrissat B."/>
            <person name="Kuo A."/>
            <person name="Liang C."/>
            <person name="Lipzen A."/>
            <person name="Lutzoni F."/>
            <person name="Magnuson J."/>
            <person name="Mondo S."/>
            <person name="Nolan M."/>
            <person name="Ohm R."/>
            <person name="Pangilinan J."/>
            <person name="Park H.-J."/>
            <person name="Ramirez L."/>
            <person name="Alfaro M."/>
            <person name="Sun H."/>
            <person name="Tritt A."/>
            <person name="Yoshinaga Y."/>
            <person name="Zwiers L.-H."/>
            <person name="Turgeon B."/>
            <person name="Goodwin S."/>
            <person name="Spatafora J."/>
            <person name="Crous P."/>
            <person name="Grigoriev I."/>
        </authorList>
    </citation>
    <scope>NUCLEOTIDE SEQUENCE</scope>
    <source>
        <strain evidence="5">CBS 107.79</strain>
    </source>
</reference>
<dbReference type="CDD" id="cd00067">
    <property type="entry name" value="GAL4"/>
    <property type="match status" value="1"/>
</dbReference>
<dbReference type="Gene3D" id="4.10.240.10">
    <property type="entry name" value="Zn(2)-C6 fungal-type DNA-binding domain"/>
    <property type="match status" value="1"/>
</dbReference>